<evidence type="ECO:0000313" key="1">
    <source>
        <dbReference type="EMBL" id="CRK92260.1"/>
    </source>
</evidence>
<reference evidence="1 2" key="1">
    <citation type="submission" date="2015-04" db="EMBL/GenBank/DDBJ databases">
        <authorList>
            <person name="Syromyatnikov M.Y."/>
            <person name="Popov V.N."/>
        </authorList>
    </citation>
    <scope>NUCLEOTIDE SEQUENCE [LARGE SCALE GENOMIC DNA]</scope>
</reference>
<accession>A0A1J1HY48</accession>
<keyword evidence="2" id="KW-1185">Reference proteome</keyword>
<sequence>MPKEMHQQIDEDRFIFHASHVKDSSNMLENLIILNSEGFNRHKSAQPFLYVFGKLGNRLSFTIFTNETQVPERKEEGINEEHHHDDTSVTHLFSISSKKKALNLGFCFKAEFFTVCYKHQCSEDFIKDGSQVQGKTARVENNANCISQNRRRKQSKLSRVLSVGKLCQSSLLEHDAYHDERSQQFESTSKFLSIPTRILNPRKLSIYPPIKPMLLRLRQQATRLTKRKMKERKAKTMRLRRVNDGTVVRRESSIARKYSISLQTSFVLLLRKSSSQKTDTGGLG</sequence>
<dbReference type="EMBL" id="CVRI01000024">
    <property type="protein sequence ID" value="CRK92260.1"/>
    <property type="molecule type" value="Genomic_DNA"/>
</dbReference>
<protein>
    <submittedName>
        <fullName evidence="1">CLUMA_CG005813, isoform A</fullName>
    </submittedName>
</protein>
<organism evidence="1 2">
    <name type="scientific">Clunio marinus</name>
    <dbReference type="NCBI Taxonomy" id="568069"/>
    <lineage>
        <taxon>Eukaryota</taxon>
        <taxon>Metazoa</taxon>
        <taxon>Ecdysozoa</taxon>
        <taxon>Arthropoda</taxon>
        <taxon>Hexapoda</taxon>
        <taxon>Insecta</taxon>
        <taxon>Pterygota</taxon>
        <taxon>Neoptera</taxon>
        <taxon>Endopterygota</taxon>
        <taxon>Diptera</taxon>
        <taxon>Nematocera</taxon>
        <taxon>Chironomoidea</taxon>
        <taxon>Chironomidae</taxon>
        <taxon>Clunio</taxon>
    </lineage>
</organism>
<proteinExistence type="predicted"/>
<dbReference type="AlphaFoldDB" id="A0A1J1HY48"/>
<name>A0A1J1HY48_9DIPT</name>
<evidence type="ECO:0000313" key="2">
    <source>
        <dbReference type="Proteomes" id="UP000183832"/>
    </source>
</evidence>
<gene>
    <name evidence="1" type="ORF">CLUMA_CG005813</name>
</gene>
<dbReference type="Proteomes" id="UP000183832">
    <property type="component" value="Unassembled WGS sequence"/>
</dbReference>